<keyword evidence="2" id="KW-0229">DNA integration</keyword>
<dbReference type="PROSITE" id="PS51898">
    <property type="entry name" value="TYR_RECOMBINASE"/>
    <property type="match status" value="1"/>
</dbReference>
<dbReference type="InterPro" id="IPR010998">
    <property type="entry name" value="Integrase_recombinase_N"/>
</dbReference>
<evidence type="ECO:0000313" key="7">
    <source>
        <dbReference type="EMBL" id="MBB6627508.1"/>
    </source>
</evidence>
<feature type="domain" description="Tyr recombinase" evidence="6">
    <location>
        <begin position="193"/>
        <end position="403"/>
    </location>
</feature>
<evidence type="ECO:0000256" key="3">
    <source>
        <dbReference type="ARBA" id="ARBA00023125"/>
    </source>
</evidence>
<dbReference type="InterPro" id="IPR013762">
    <property type="entry name" value="Integrase-like_cat_sf"/>
</dbReference>
<evidence type="ECO:0000256" key="1">
    <source>
        <dbReference type="ARBA" id="ARBA00008857"/>
    </source>
</evidence>
<keyword evidence="8" id="KW-1185">Reference proteome</keyword>
<name>A0A7X0VBT1_9ACTN</name>
<dbReference type="AlphaFoldDB" id="A0A7X0VBT1"/>
<proteinExistence type="inferred from homology"/>
<protein>
    <submittedName>
        <fullName evidence="7">Tyrosine-type recombinase/integrase</fullName>
    </submittedName>
</protein>
<dbReference type="PANTHER" id="PTHR30629">
    <property type="entry name" value="PROPHAGE INTEGRASE"/>
    <property type="match status" value="1"/>
</dbReference>
<comment type="caution">
    <text evidence="7">The sequence shown here is derived from an EMBL/GenBank/DDBJ whole genome shotgun (WGS) entry which is preliminary data.</text>
</comment>
<evidence type="ECO:0000259" key="6">
    <source>
        <dbReference type="PROSITE" id="PS51898"/>
    </source>
</evidence>
<organism evidence="7 8">
    <name type="scientific">Nocardioides luti</name>
    <dbReference type="NCBI Taxonomy" id="2761101"/>
    <lineage>
        <taxon>Bacteria</taxon>
        <taxon>Bacillati</taxon>
        <taxon>Actinomycetota</taxon>
        <taxon>Actinomycetes</taxon>
        <taxon>Propionibacteriales</taxon>
        <taxon>Nocardioidaceae</taxon>
        <taxon>Nocardioides</taxon>
    </lineage>
</organism>
<dbReference type="Proteomes" id="UP000523955">
    <property type="component" value="Unassembled WGS sequence"/>
</dbReference>
<dbReference type="SUPFAM" id="SSF56349">
    <property type="entry name" value="DNA breaking-rejoining enzymes"/>
    <property type="match status" value="1"/>
</dbReference>
<evidence type="ECO:0000256" key="2">
    <source>
        <dbReference type="ARBA" id="ARBA00022908"/>
    </source>
</evidence>
<dbReference type="PANTHER" id="PTHR30629:SF2">
    <property type="entry name" value="PROPHAGE INTEGRASE INTS-RELATED"/>
    <property type="match status" value="1"/>
</dbReference>
<dbReference type="InterPro" id="IPR050808">
    <property type="entry name" value="Phage_Integrase"/>
</dbReference>
<dbReference type="InterPro" id="IPR011010">
    <property type="entry name" value="DNA_brk_join_enz"/>
</dbReference>
<keyword evidence="3" id="KW-0238">DNA-binding</keyword>
<dbReference type="Gene3D" id="1.10.150.130">
    <property type="match status" value="1"/>
</dbReference>
<feature type="region of interest" description="Disordered" evidence="5">
    <location>
        <begin position="1"/>
        <end position="26"/>
    </location>
</feature>
<feature type="compositionally biased region" description="Basic and acidic residues" evidence="5">
    <location>
        <begin position="1"/>
        <end position="11"/>
    </location>
</feature>
<evidence type="ECO:0000313" key="8">
    <source>
        <dbReference type="Proteomes" id="UP000523955"/>
    </source>
</evidence>
<dbReference type="EMBL" id="JACKXE010000001">
    <property type="protein sequence ID" value="MBB6627508.1"/>
    <property type="molecule type" value="Genomic_DNA"/>
</dbReference>
<dbReference type="GO" id="GO:0015074">
    <property type="term" value="P:DNA integration"/>
    <property type="evidence" value="ECO:0007669"/>
    <property type="project" value="UniProtKB-KW"/>
</dbReference>
<keyword evidence="4" id="KW-0233">DNA recombination</keyword>
<dbReference type="RefSeq" id="WP_185252659.1">
    <property type="nucleotide sequence ID" value="NZ_JACKXE010000001.1"/>
</dbReference>
<gene>
    <name evidence="7" type="ORF">H5V45_09250</name>
</gene>
<comment type="similarity">
    <text evidence="1">Belongs to the 'phage' integrase family.</text>
</comment>
<dbReference type="Pfam" id="PF00589">
    <property type="entry name" value="Phage_integrase"/>
    <property type="match status" value="1"/>
</dbReference>
<evidence type="ECO:0000256" key="5">
    <source>
        <dbReference type="SAM" id="MobiDB-lite"/>
    </source>
</evidence>
<reference evidence="7 8" key="1">
    <citation type="submission" date="2020-08" db="EMBL/GenBank/DDBJ databases">
        <authorList>
            <person name="Seo M.-J."/>
        </authorList>
    </citation>
    <scope>NUCLEOTIDE SEQUENCE [LARGE SCALE GENOMIC DNA]</scope>
    <source>
        <strain evidence="7 8">KIGAM211</strain>
    </source>
</reference>
<evidence type="ECO:0000256" key="4">
    <source>
        <dbReference type="ARBA" id="ARBA00023172"/>
    </source>
</evidence>
<dbReference type="GO" id="GO:0003677">
    <property type="term" value="F:DNA binding"/>
    <property type="evidence" value="ECO:0007669"/>
    <property type="project" value="UniProtKB-KW"/>
</dbReference>
<sequence length="407" mass="44346">MTQAMHGERTGSRTGRPPLEIGKNGDISFRKKGDRWVARTSVRDRDGIKRDVTASGETMGAAKRSLERKLETRAPVGHKGLTSRMTLAQAADFWLSHRAKTGLARRKGPVKPQTLAAYSDAIRLLIVPELGGVRLGEVNVGLLDAVLGDLEETGLSTAQARAVLSQIFGLAVRHSAMQGNPMAFVTPAQREEREVESLGLNEVQQLRSLVTPAARRKPGFRGPGAGLQHVTDGLLGTGCRIGELLALQWKHLNLDGDVPTAIINGTLVEPRKGYVESLGRQESTKSKEARTLILPEPVRQMFLVRRQATQWTGAADPVFASRNGTWTWPNNIRTSLRAVVKDHPDLLGTTPHTLRRTVGTFIAHNNGLDAARAQLGHADPGVTGRRYVATRPIAPDHRLTLEAFFEG</sequence>
<dbReference type="GO" id="GO:0006310">
    <property type="term" value="P:DNA recombination"/>
    <property type="evidence" value="ECO:0007669"/>
    <property type="project" value="UniProtKB-KW"/>
</dbReference>
<dbReference type="Gene3D" id="1.10.443.10">
    <property type="entry name" value="Intergrase catalytic core"/>
    <property type="match status" value="1"/>
</dbReference>
<accession>A0A7X0VBT1</accession>
<dbReference type="InterPro" id="IPR002104">
    <property type="entry name" value="Integrase_catalytic"/>
</dbReference>